<organism evidence="1 2">
    <name type="scientific">Collybia nuda</name>
    <dbReference type="NCBI Taxonomy" id="64659"/>
    <lineage>
        <taxon>Eukaryota</taxon>
        <taxon>Fungi</taxon>
        <taxon>Dikarya</taxon>
        <taxon>Basidiomycota</taxon>
        <taxon>Agaricomycotina</taxon>
        <taxon>Agaricomycetes</taxon>
        <taxon>Agaricomycetidae</taxon>
        <taxon>Agaricales</taxon>
        <taxon>Tricholomatineae</taxon>
        <taxon>Clitocybaceae</taxon>
        <taxon>Collybia</taxon>
    </lineage>
</organism>
<accession>A0A9P5Y5U8</accession>
<evidence type="ECO:0000313" key="2">
    <source>
        <dbReference type="Proteomes" id="UP000807353"/>
    </source>
</evidence>
<dbReference type="AlphaFoldDB" id="A0A9P5Y5U8"/>
<evidence type="ECO:0000313" key="1">
    <source>
        <dbReference type="EMBL" id="KAF9464132.1"/>
    </source>
</evidence>
<dbReference type="EMBL" id="MU150256">
    <property type="protein sequence ID" value="KAF9464132.1"/>
    <property type="molecule type" value="Genomic_DNA"/>
</dbReference>
<sequence>MIGMTQEGRTTIPLDDDTIDRILTYLPDFSALAAAILCSKQLNDIFQIRRKSITSAVAYNIAGPALPEALKLLRYIPTDQNVQNTGQPQKSWLEMDTIFPITKREAECLIENADVVAALEALFSSRYKDRTSRVSKLNPMESLRFRRAMYQIMLYASRFARKEHKQFLLQFSDHDLFPIYSVGVFLTEVALWIEIAEDSYLYDDFKELALAHGPKAILEAYQTCNTQNIREVMNSGIDQIPRIFQDYLTYPLYKIWDERNTRTPTRFDSHWELIIYAANDGDDTCDICGAVRGSDLYNETNWDLLCGINPTRRMNLCSYLKGNLNQNPFIRELIREEMSAMPNFTDILEEMHDLHIPLFNTWEKKDWLCLECIVNIIRAHLHLWLLERKKLTGAIIPEDCMVIIAERRHTNQAMLHV</sequence>
<gene>
    <name evidence="1" type="ORF">BDZ94DRAFT_516074</name>
</gene>
<reference evidence="1" key="1">
    <citation type="submission" date="2020-11" db="EMBL/GenBank/DDBJ databases">
        <authorList>
            <consortium name="DOE Joint Genome Institute"/>
            <person name="Ahrendt S."/>
            <person name="Riley R."/>
            <person name="Andreopoulos W."/>
            <person name="Labutti K."/>
            <person name="Pangilinan J."/>
            <person name="Ruiz-Duenas F.J."/>
            <person name="Barrasa J.M."/>
            <person name="Sanchez-Garcia M."/>
            <person name="Camarero S."/>
            <person name="Miyauchi S."/>
            <person name="Serrano A."/>
            <person name="Linde D."/>
            <person name="Babiker R."/>
            <person name="Drula E."/>
            <person name="Ayuso-Fernandez I."/>
            <person name="Pacheco R."/>
            <person name="Padilla G."/>
            <person name="Ferreira P."/>
            <person name="Barriuso J."/>
            <person name="Kellner H."/>
            <person name="Castanera R."/>
            <person name="Alfaro M."/>
            <person name="Ramirez L."/>
            <person name="Pisabarro A.G."/>
            <person name="Kuo A."/>
            <person name="Tritt A."/>
            <person name="Lipzen A."/>
            <person name="He G."/>
            <person name="Yan M."/>
            <person name="Ng V."/>
            <person name="Cullen D."/>
            <person name="Martin F."/>
            <person name="Rosso M.-N."/>
            <person name="Henrissat B."/>
            <person name="Hibbett D."/>
            <person name="Martinez A.T."/>
            <person name="Grigoriev I.V."/>
        </authorList>
    </citation>
    <scope>NUCLEOTIDE SEQUENCE</scope>
    <source>
        <strain evidence="1">CBS 247.69</strain>
    </source>
</reference>
<keyword evidence="2" id="KW-1185">Reference proteome</keyword>
<dbReference type="OrthoDB" id="2745518at2759"/>
<evidence type="ECO:0008006" key="3">
    <source>
        <dbReference type="Google" id="ProtNLM"/>
    </source>
</evidence>
<comment type="caution">
    <text evidence="1">The sequence shown here is derived from an EMBL/GenBank/DDBJ whole genome shotgun (WGS) entry which is preliminary data.</text>
</comment>
<name>A0A9P5Y5U8_9AGAR</name>
<dbReference type="Proteomes" id="UP000807353">
    <property type="component" value="Unassembled WGS sequence"/>
</dbReference>
<protein>
    <recommendedName>
        <fullName evidence="3">F-box domain-containing protein</fullName>
    </recommendedName>
</protein>
<proteinExistence type="predicted"/>